<name>A0A9X6RPC3_HYPEX</name>
<organism evidence="1 2">
    <name type="scientific">Hypsibius exemplaris</name>
    <name type="common">Freshwater tardigrade</name>
    <dbReference type="NCBI Taxonomy" id="2072580"/>
    <lineage>
        <taxon>Eukaryota</taxon>
        <taxon>Metazoa</taxon>
        <taxon>Ecdysozoa</taxon>
        <taxon>Tardigrada</taxon>
        <taxon>Eutardigrada</taxon>
        <taxon>Parachela</taxon>
        <taxon>Hypsibioidea</taxon>
        <taxon>Hypsibiidae</taxon>
        <taxon>Hypsibius</taxon>
    </lineage>
</organism>
<accession>A0A9X6RPC3</accession>
<protein>
    <recommendedName>
        <fullName evidence="3">SWIM-type domain-containing protein</fullName>
    </recommendedName>
</protein>
<dbReference type="EMBL" id="MTYJ01000427">
    <property type="protein sequence ID" value="OWA54591.1"/>
    <property type="molecule type" value="Genomic_DNA"/>
</dbReference>
<evidence type="ECO:0000313" key="2">
    <source>
        <dbReference type="Proteomes" id="UP000192578"/>
    </source>
</evidence>
<dbReference type="AlphaFoldDB" id="A0A9X6RPC3"/>
<proteinExistence type="predicted"/>
<dbReference type="OrthoDB" id="6077520at2759"/>
<evidence type="ECO:0000313" key="1">
    <source>
        <dbReference type="EMBL" id="OWA54591.1"/>
    </source>
</evidence>
<reference evidence="2" key="1">
    <citation type="submission" date="2017-01" db="EMBL/GenBank/DDBJ databases">
        <title>Comparative genomics of anhydrobiosis in the tardigrade Hypsibius dujardini.</title>
        <authorList>
            <person name="Yoshida Y."/>
            <person name="Koutsovoulos G."/>
            <person name="Laetsch D."/>
            <person name="Stevens L."/>
            <person name="Kumar S."/>
            <person name="Horikawa D."/>
            <person name="Ishino K."/>
            <person name="Komine S."/>
            <person name="Tomita M."/>
            <person name="Blaxter M."/>
            <person name="Arakawa K."/>
        </authorList>
    </citation>
    <scope>NUCLEOTIDE SEQUENCE [LARGE SCALE GENOMIC DNA]</scope>
    <source>
        <strain evidence="2">Z151</strain>
    </source>
</reference>
<sequence length="405" mass="45576">MEVYTQNANECANSLIKNFTEGKLPLKPFVEQMRSFIWDRKIEVRDSQRDASDSVELLPEYAHLRIEKDDFWTASTESTAKEKMLNRIFLATLVIPEKGELEIVEMDQCISEKPLASGDQGSFWGNGVKRSRDANGTDIRAKRTRGMSEFTFPQYGTAVFPHFKRLDTPRVMLACQKAQEYASDDTKLRVAPGGDPFFFTASSSKDVKALHSIQFHQKTGQITCTGCLAYSTFKFCAHAFAVAVRCQSVTIFVQWYDQKGGVRSKAVKATQVRKGTTAQREEVEQIASTSGTVIWLRKVRDGGVVVSPAPYTSELHFLADCHGSVSSCYGCRKTLKKYLPSPSNIVIVSHQYRSYRDPKTNKEKNGEMGNAYYHLSLKCIEERIPAKLDGLHKKHLKAVLNIVVD</sequence>
<comment type="caution">
    <text evidence="1">The sequence shown here is derived from an EMBL/GenBank/DDBJ whole genome shotgun (WGS) entry which is preliminary data.</text>
</comment>
<gene>
    <name evidence="1" type="ORF">BV898_18991</name>
</gene>
<dbReference type="Proteomes" id="UP000192578">
    <property type="component" value="Unassembled WGS sequence"/>
</dbReference>
<evidence type="ECO:0008006" key="3">
    <source>
        <dbReference type="Google" id="ProtNLM"/>
    </source>
</evidence>
<keyword evidence="2" id="KW-1185">Reference proteome</keyword>